<dbReference type="AlphaFoldDB" id="A0A8J7E0V1"/>
<dbReference type="Pfam" id="PF13469">
    <property type="entry name" value="Sulfotransfer_3"/>
    <property type="match status" value="1"/>
</dbReference>
<comment type="caution">
    <text evidence="2">The sequence shown here is derived from an EMBL/GenBank/DDBJ whole genome shotgun (WGS) entry which is preliminary data.</text>
</comment>
<dbReference type="Proteomes" id="UP000654482">
    <property type="component" value="Unassembled WGS sequence"/>
</dbReference>
<sequence>MNEKIKKIILGNISPPFHPIFILSAPRSGSSYFYEILRGMQNVWSFEKENDPLWFQFFPYQRLEVPSDYIDGSECTRKIINSFKSQLLLKNIQTRRNTRKQDFLDHFLQRKPILYLEKTIANCFHLDALEKIFPNALYIYMVRDGRACISSMLEGWNSGFFWKRPLPFPEHSTVSHWTYPIPPGWQNVVRQTLPEICAWSWMEHNRYVLERLQGNEMFHSKCMAISYEYLLAEPQHILEKVADFTNLTITPECIQYIENKNTSWTTLSAPKVDKWKEKNPEAIEQILPQITPMLEQLESLVS</sequence>
<dbReference type="EMBL" id="JADEWZ010000078">
    <property type="protein sequence ID" value="MBE9119078.1"/>
    <property type="molecule type" value="Genomic_DNA"/>
</dbReference>
<evidence type="ECO:0000313" key="3">
    <source>
        <dbReference type="Proteomes" id="UP000654482"/>
    </source>
</evidence>
<gene>
    <name evidence="2" type="ORF">IQ249_24790</name>
</gene>
<dbReference type="Gene3D" id="3.40.50.300">
    <property type="entry name" value="P-loop containing nucleotide triphosphate hydrolases"/>
    <property type="match status" value="1"/>
</dbReference>
<dbReference type="SUPFAM" id="SSF52540">
    <property type="entry name" value="P-loop containing nucleoside triphosphate hydrolases"/>
    <property type="match status" value="1"/>
</dbReference>
<keyword evidence="3" id="KW-1185">Reference proteome</keyword>
<evidence type="ECO:0000256" key="1">
    <source>
        <dbReference type="ARBA" id="ARBA00022679"/>
    </source>
</evidence>
<dbReference type="PANTHER" id="PTHR12788:SF10">
    <property type="entry name" value="PROTEIN-TYROSINE SULFOTRANSFERASE"/>
    <property type="match status" value="1"/>
</dbReference>
<accession>A0A8J7E0V1</accession>
<organism evidence="2 3">
    <name type="scientific">Lusitaniella coriacea LEGE 07157</name>
    <dbReference type="NCBI Taxonomy" id="945747"/>
    <lineage>
        <taxon>Bacteria</taxon>
        <taxon>Bacillati</taxon>
        <taxon>Cyanobacteriota</taxon>
        <taxon>Cyanophyceae</taxon>
        <taxon>Spirulinales</taxon>
        <taxon>Lusitaniellaceae</taxon>
        <taxon>Lusitaniella</taxon>
    </lineage>
</organism>
<dbReference type="RefSeq" id="WP_194032171.1">
    <property type="nucleotide sequence ID" value="NZ_JADEWZ010000078.1"/>
</dbReference>
<dbReference type="InterPro" id="IPR026634">
    <property type="entry name" value="TPST-like"/>
</dbReference>
<keyword evidence="1" id="KW-0808">Transferase</keyword>
<reference evidence="2" key="1">
    <citation type="submission" date="2020-10" db="EMBL/GenBank/DDBJ databases">
        <authorList>
            <person name="Castelo-Branco R."/>
            <person name="Eusebio N."/>
            <person name="Adriana R."/>
            <person name="Vieira A."/>
            <person name="Brugerolle De Fraissinette N."/>
            <person name="Rezende De Castro R."/>
            <person name="Schneider M.P."/>
            <person name="Vasconcelos V."/>
            <person name="Leao P.N."/>
        </authorList>
    </citation>
    <scope>NUCLEOTIDE SEQUENCE</scope>
    <source>
        <strain evidence="2">LEGE 07157</strain>
    </source>
</reference>
<proteinExistence type="predicted"/>
<dbReference type="GO" id="GO:0008476">
    <property type="term" value="F:protein-tyrosine sulfotransferase activity"/>
    <property type="evidence" value="ECO:0007669"/>
    <property type="project" value="InterPro"/>
</dbReference>
<dbReference type="PANTHER" id="PTHR12788">
    <property type="entry name" value="PROTEIN-TYROSINE SULFOTRANSFERASE 2"/>
    <property type="match status" value="1"/>
</dbReference>
<evidence type="ECO:0000313" key="2">
    <source>
        <dbReference type="EMBL" id="MBE9119078.1"/>
    </source>
</evidence>
<protein>
    <submittedName>
        <fullName evidence="2">Sulfotransferase</fullName>
    </submittedName>
</protein>
<dbReference type="InterPro" id="IPR027417">
    <property type="entry name" value="P-loop_NTPase"/>
</dbReference>
<name>A0A8J7E0V1_9CYAN</name>